<accession>A0A2I0KH07</accession>
<name>A0A2I0KH07_PUNGR</name>
<organism evidence="1 2">
    <name type="scientific">Punica granatum</name>
    <name type="common">Pomegranate</name>
    <dbReference type="NCBI Taxonomy" id="22663"/>
    <lineage>
        <taxon>Eukaryota</taxon>
        <taxon>Viridiplantae</taxon>
        <taxon>Streptophyta</taxon>
        <taxon>Embryophyta</taxon>
        <taxon>Tracheophyta</taxon>
        <taxon>Spermatophyta</taxon>
        <taxon>Magnoliopsida</taxon>
        <taxon>eudicotyledons</taxon>
        <taxon>Gunneridae</taxon>
        <taxon>Pentapetalae</taxon>
        <taxon>rosids</taxon>
        <taxon>malvids</taxon>
        <taxon>Myrtales</taxon>
        <taxon>Lythraceae</taxon>
        <taxon>Punica</taxon>
    </lineage>
</organism>
<evidence type="ECO:0000313" key="2">
    <source>
        <dbReference type="Proteomes" id="UP000233551"/>
    </source>
</evidence>
<proteinExistence type="predicted"/>
<dbReference type="SUPFAM" id="SSF56672">
    <property type="entry name" value="DNA/RNA polymerases"/>
    <property type="match status" value="1"/>
</dbReference>
<dbReference type="CDD" id="cd09272">
    <property type="entry name" value="RNase_HI_RT_Ty1"/>
    <property type="match status" value="1"/>
</dbReference>
<sequence>MTRRSLSGYFITLGGCPISWKTKKQTTVSKSSVEAEYRSMAVTTSEILWLKSLLRSFKIDHSEPVQLFCDSQAALHIATNLVFHERTKHIEIDCHFIREHLQSRTIIASHVSTRIQLADIFTKALGKDRFKFLLDKLGVHDLHAPT</sequence>
<dbReference type="InterPro" id="IPR043502">
    <property type="entry name" value="DNA/RNA_pol_sf"/>
</dbReference>
<protein>
    <submittedName>
        <fullName evidence="1">Uncharacterized protein</fullName>
    </submittedName>
</protein>
<gene>
    <name evidence="1" type="ORF">CRG98_011824</name>
</gene>
<reference evidence="1 2" key="1">
    <citation type="submission" date="2017-11" db="EMBL/GenBank/DDBJ databases">
        <title>De-novo sequencing of pomegranate (Punica granatum L.) genome.</title>
        <authorList>
            <person name="Akparov Z."/>
            <person name="Amiraslanov A."/>
            <person name="Hajiyeva S."/>
            <person name="Abbasov M."/>
            <person name="Kaur K."/>
            <person name="Hamwieh A."/>
            <person name="Solovyev V."/>
            <person name="Salamov A."/>
            <person name="Braich B."/>
            <person name="Kosarev P."/>
            <person name="Mahmoud A."/>
            <person name="Hajiyev E."/>
            <person name="Babayeva S."/>
            <person name="Izzatullayeva V."/>
            <person name="Mammadov A."/>
            <person name="Mammadov A."/>
            <person name="Sharifova S."/>
            <person name="Ojaghi J."/>
            <person name="Eynullazada K."/>
            <person name="Bayramov B."/>
            <person name="Abdulazimova A."/>
            <person name="Shahmuradov I."/>
        </authorList>
    </citation>
    <scope>NUCLEOTIDE SEQUENCE [LARGE SCALE GENOMIC DNA]</scope>
    <source>
        <strain evidence="2">cv. AG2017</strain>
        <tissue evidence="1">Leaf</tissue>
    </source>
</reference>
<dbReference type="EMBL" id="PGOL01000588">
    <property type="protein sequence ID" value="PKI67774.1"/>
    <property type="molecule type" value="Genomic_DNA"/>
</dbReference>
<dbReference type="STRING" id="22663.A0A2I0KH07"/>
<dbReference type="PANTHER" id="PTHR11439:SF470">
    <property type="entry name" value="CYSTEINE-RICH RLK (RECEPTOR-LIKE PROTEIN KINASE) 8"/>
    <property type="match status" value="1"/>
</dbReference>
<evidence type="ECO:0000313" key="1">
    <source>
        <dbReference type="EMBL" id="PKI67774.1"/>
    </source>
</evidence>
<dbReference type="PROSITE" id="PS51257">
    <property type="entry name" value="PROKAR_LIPOPROTEIN"/>
    <property type="match status" value="1"/>
</dbReference>
<comment type="caution">
    <text evidence="1">The sequence shown here is derived from an EMBL/GenBank/DDBJ whole genome shotgun (WGS) entry which is preliminary data.</text>
</comment>
<keyword evidence="2" id="KW-1185">Reference proteome</keyword>
<dbReference type="Proteomes" id="UP000233551">
    <property type="component" value="Unassembled WGS sequence"/>
</dbReference>
<dbReference type="AlphaFoldDB" id="A0A2I0KH07"/>
<dbReference type="PANTHER" id="PTHR11439">
    <property type="entry name" value="GAG-POL-RELATED RETROTRANSPOSON"/>
    <property type="match status" value="1"/>
</dbReference>